<dbReference type="InterPro" id="IPR010432">
    <property type="entry name" value="RDD"/>
</dbReference>
<feature type="compositionally biased region" description="Low complexity" evidence="5">
    <location>
        <begin position="269"/>
        <end position="281"/>
    </location>
</feature>
<protein>
    <submittedName>
        <fullName evidence="8">RDD family protein</fullName>
    </submittedName>
</protein>
<organism evidence="8 9">
    <name type="scientific">Streptomyces zhaozhouensis</name>
    <dbReference type="NCBI Taxonomy" id="1300267"/>
    <lineage>
        <taxon>Bacteria</taxon>
        <taxon>Bacillati</taxon>
        <taxon>Actinomycetota</taxon>
        <taxon>Actinomycetes</taxon>
        <taxon>Kitasatosporales</taxon>
        <taxon>Streptomycetaceae</taxon>
        <taxon>Streptomyces</taxon>
    </lineage>
</organism>
<dbReference type="AlphaFoldDB" id="A0A286DP23"/>
<feature type="transmembrane region" description="Helical" evidence="6">
    <location>
        <begin position="171"/>
        <end position="200"/>
    </location>
</feature>
<dbReference type="GO" id="GO:0016020">
    <property type="term" value="C:membrane"/>
    <property type="evidence" value="ECO:0007669"/>
    <property type="project" value="UniProtKB-SubCell"/>
</dbReference>
<evidence type="ECO:0000259" key="7">
    <source>
        <dbReference type="Pfam" id="PF06271"/>
    </source>
</evidence>
<feature type="region of interest" description="Disordered" evidence="5">
    <location>
        <begin position="269"/>
        <end position="316"/>
    </location>
</feature>
<evidence type="ECO:0000256" key="4">
    <source>
        <dbReference type="ARBA" id="ARBA00023136"/>
    </source>
</evidence>
<evidence type="ECO:0000256" key="2">
    <source>
        <dbReference type="ARBA" id="ARBA00022692"/>
    </source>
</evidence>
<evidence type="ECO:0000256" key="1">
    <source>
        <dbReference type="ARBA" id="ARBA00004141"/>
    </source>
</evidence>
<reference evidence="8 9" key="1">
    <citation type="submission" date="2017-09" db="EMBL/GenBank/DDBJ databases">
        <authorList>
            <person name="Ehlers B."/>
            <person name="Leendertz F.H."/>
        </authorList>
    </citation>
    <scope>NUCLEOTIDE SEQUENCE [LARGE SCALE GENOMIC DNA]</scope>
    <source>
        <strain evidence="8 9">CGMCC 4.7095</strain>
    </source>
</reference>
<comment type="subcellular location">
    <subcellularLocation>
        <location evidence="1">Membrane</location>
        <topology evidence="1">Multi-pass membrane protein</topology>
    </subcellularLocation>
</comment>
<evidence type="ECO:0000256" key="5">
    <source>
        <dbReference type="SAM" id="MobiDB-lite"/>
    </source>
</evidence>
<evidence type="ECO:0000256" key="6">
    <source>
        <dbReference type="SAM" id="Phobius"/>
    </source>
</evidence>
<gene>
    <name evidence="8" type="ORF">SAMN06297387_102134</name>
</gene>
<name>A0A286DP23_9ACTN</name>
<keyword evidence="9" id="KW-1185">Reference proteome</keyword>
<feature type="compositionally biased region" description="Pro residues" evidence="5">
    <location>
        <begin position="282"/>
        <end position="297"/>
    </location>
</feature>
<keyword evidence="4 6" id="KW-0472">Membrane</keyword>
<feature type="transmembrane region" description="Helical" evidence="6">
    <location>
        <begin position="102"/>
        <end position="124"/>
    </location>
</feature>
<evidence type="ECO:0000313" key="9">
    <source>
        <dbReference type="Proteomes" id="UP000219072"/>
    </source>
</evidence>
<proteinExistence type="predicted"/>
<dbReference type="Proteomes" id="UP000219072">
    <property type="component" value="Unassembled WGS sequence"/>
</dbReference>
<evidence type="ECO:0000313" key="8">
    <source>
        <dbReference type="EMBL" id="SOD60448.1"/>
    </source>
</evidence>
<sequence length="316" mass="31595">MDGWGEGARVDAGAAPERAVTKAPGWRRVTAWLVDYALVVTVAVLLGFLTFHRISAMLGDVEGLAGTGVWKVVTSDGDLAEAGQALGESLWRRSIRAVQQGFALLVLATFLYQFLSLAFAGTTLGKALLGLRVSPAGGGGGVVGAAGDAARPSRRAAAVRAAVTTVADVGLLSLACCLLLSGAFLASGAVLVLTVVVFLANATPALAGDRRSLADRCAGTRVDGGLLGATAAATARYTAQGGRAAWQAAQRVAESERARAAIGRGRRLLPGGRAAAPGEVPAGPPAAGPVGGPPIPGAAPRAGGGLPPDDDGARHF</sequence>
<keyword evidence="2 6" id="KW-0812">Transmembrane</keyword>
<dbReference type="Pfam" id="PF06271">
    <property type="entry name" value="RDD"/>
    <property type="match status" value="1"/>
</dbReference>
<feature type="domain" description="RDD" evidence="7">
    <location>
        <begin position="23"/>
        <end position="219"/>
    </location>
</feature>
<keyword evidence="3 6" id="KW-1133">Transmembrane helix</keyword>
<evidence type="ECO:0000256" key="3">
    <source>
        <dbReference type="ARBA" id="ARBA00022989"/>
    </source>
</evidence>
<dbReference type="EMBL" id="OCNE01000002">
    <property type="protein sequence ID" value="SOD60448.1"/>
    <property type="molecule type" value="Genomic_DNA"/>
</dbReference>
<feature type="transmembrane region" description="Helical" evidence="6">
    <location>
        <begin position="29"/>
        <end position="49"/>
    </location>
</feature>
<accession>A0A286DP23</accession>